<name>A0A315V5C5_GAMAF</name>
<accession>A0A315V5C5</accession>
<comment type="caution">
    <text evidence="2">The sequence shown here is derived from an EMBL/GenBank/DDBJ whole genome shotgun (WGS) entry which is preliminary data.</text>
</comment>
<dbReference type="Proteomes" id="UP000250572">
    <property type="component" value="Unassembled WGS sequence"/>
</dbReference>
<gene>
    <name evidence="2" type="ORF">CCH79_00010515</name>
</gene>
<feature type="region of interest" description="Disordered" evidence="1">
    <location>
        <begin position="48"/>
        <end position="148"/>
    </location>
</feature>
<feature type="compositionally biased region" description="Low complexity" evidence="1">
    <location>
        <begin position="121"/>
        <end position="134"/>
    </location>
</feature>
<protein>
    <submittedName>
        <fullName evidence="2">Uncharacterized protein</fullName>
    </submittedName>
</protein>
<reference evidence="2 3" key="1">
    <citation type="journal article" date="2018" name="G3 (Bethesda)">
        <title>A High-Quality Reference Genome for the Invasive Mosquitofish Gambusia affinis Using a Chicago Library.</title>
        <authorList>
            <person name="Hoffberg S.L."/>
            <person name="Troendle N.J."/>
            <person name="Glenn T.C."/>
            <person name="Mahmud O."/>
            <person name="Louha S."/>
            <person name="Chalopin D."/>
            <person name="Bennetzen J.L."/>
            <person name="Mauricio R."/>
        </authorList>
    </citation>
    <scope>NUCLEOTIDE SEQUENCE [LARGE SCALE GENOMIC DNA]</scope>
    <source>
        <strain evidence="2">NE01/NJP1002.9</strain>
        <tissue evidence="2">Muscle</tissue>
    </source>
</reference>
<dbReference type="AlphaFoldDB" id="A0A315V5C5"/>
<evidence type="ECO:0000256" key="1">
    <source>
        <dbReference type="SAM" id="MobiDB-lite"/>
    </source>
</evidence>
<proteinExistence type="predicted"/>
<organism evidence="2 3">
    <name type="scientific">Gambusia affinis</name>
    <name type="common">Western mosquitofish</name>
    <name type="synonym">Heterandria affinis</name>
    <dbReference type="NCBI Taxonomy" id="33528"/>
    <lineage>
        <taxon>Eukaryota</taxon>
        <taxon>Metazoa</taxon>
        <taxon>Chordata</taxon>
        <taxon>Craniata</taxon>
        <taxon>Vertebrata</taxon>
        <taxon>Euteleostomi</taxon>
        <taxon>Actinopterygii</taxon>
        <taxon>Neopterygii</taxon>
        <taxon>Teleostei</taxon>
        <taxon>Neoteleostei</taxon>
        <taxon>Acanthomorphata</taxon>
        <taxon>Ovalentaria</taxon>
        <taxon>Atherinomorphae</taxon>
        <taxon>Cyprinodontiformes</taxon>
        <taxon>Poeciliidae</taxon>
        <taxon>Poeciliinae</taxon>
        <taxon>Gambusia</taxon>
    </lineage>
</organism>
<keyword evidence="3" id="KW-1185">Reference proteome</keyword>
<feature type="compositionally biased region" description="Basic and acidic residues" evidence="1">
    <location>
        <begin position="85"/>
        <end position="103"/>
    </location>
</feature>
<sequence length="176" mass="19293">MYPNTVDELSAVKEAEIHNKYCQTGAPRTASYKFLRCNPADGQANCVTQQSAQMPWSPELPSKLPASDTDRLDAEPVEDESPPEQDPKDQVQEDEEAPMRSEDGESPWFIPVEEGSGFEGSAADYSSFADASRAAESETGSVGNLRGMKRLFPGSFLVEEAKPTEQDLEDDSLLEI</sequence>
<evidence type="ECO:0000313" key="3">
    <source>
        <dbReference type="Proteomes" id="UP000250572"/>
    </source>
</evidence>
<evidence type="ECO:0000313" key="2">
    <source>
        <dbReference type="EMBL" id="PWA17218.1"/>
    </source>
</evidence>
<dbReference type="EMBL" id="NHOQ01002371">
    <property type="protein sequence ID" value="PWA17218.1"/>
    <property type="molecule type" value="Genomic_DNA"/>
</dbReference>